<dbReference type="PATRIC" id="fig|991905.3.peg.2426"/>
<dbReference type="AlphaFoldDB" id="F2J0V6"/>
<dbReference type="Pfam" id="PF00072">
    <property type="entry name" value="Response_reg"/>
    <property type="match status" value="1"/>
</dbReference>
<reference evidence="5 6" key="1">
    <citation type="journal article" date="2011" name="J. Bacteriol.">
        <title>Complete genome sequence of Polymorphum gilvum SL003B-26A1T, a crude oil-degrading bacterium from oil-polluted saline soil.</title>
        <authorList>
            <person name="Li S.G."/>
            <person name="Tang Y.Q."/>
            <person name="Nie Y."/>
            <person name="Cai M."/>
            <person name="Wu X.L."/>
        </authorList>
    </citation>
    <scope>NUCLEOTIDE SEQUENCE [LARGE SCALE GENOMIC DNA]</scope>
    <source>
        <strain evidence="6">LMG 25793 / CGMCC 1.9160 / SL003B-26A1</strain>
    </source>
</reference>
<evidence type="ECO:0000256" key="3">
    <source>
        <dbReference type="SAM" id="MobiDB-lite"/>
    </source>
</evidence>
<dbReference type="CDD" id="cd00156">
    <property type="entry name" value="REC"/>
    <property type="match status" value="1"/>
</dbReference>
<dbReference type="EMBL" id="CP002568">
    <property type="protein sequence ID" value="ADZ70792.1"/>
    <property type="molecule type" value="Genomic_DNA"/>
</dbReference>
<evidence type="ECO:0000259" key="4">
    <source>
        <dbReference type="PROSITE" id="PS50110"/>
    </source>
</evidence>
<name>F2J0V6_POLGS</name>
<feature type="domain" description="Response regulatory" evidence="4">
    <location>
        <begin position="15"/>
        <end position="134"/>
    </location>
</feature>
<feature type="modified residue" description="4-aspartylphosphate" evidence="2">
    <location>
        <position position="65"/>
    </location>
</feature>
<dbReference type="RefSeq" id="WP_013653107.1">
    <property type="nucleotide sequence ID" value="NC_015259.1"/>
</dbReference>
<keyword evidence="1 2" id="KW-0597">Phosphoprotein</keyword>
<dbReference type="SMART" id="SM00448">
    <property type="entry name" value="REC"/>
    <property type="match status" value="1"/>
</dbReference>
<sequence>MKHHAAYGLPIEALDAVVIEDSKPMQTILRSTLLSFKVDRVRVFDSVDEALQAMLTEPPNLILTDWRMEPASGYQMLRLIRHKNMDPLCFVPVLFVTAHGTRALVEKALRAGAHHLLVKPVSPSTLYNRLRWLVADDRPFVPDRHGFYTIKGVDKLLDEQAAKMQTLDNARAYHERAHRRYAEVQEAVDQVFSTEDQAHGADELEHRLASQKTAARKALAREEQDRKEALRARPFSRRRRPESFAALRNHVS</sequence>
<dbReference type="GO" id="GO:0000160">
    <property type="term" value="P:phosphorelay signal transduction system"/>
    <property type="evidence" value="ECO:0007669"/>
    <property type="project" value="InterPro"/>
</dbReference>
<evidence type="ECO:0000313" key="5">
    <source>
        <dbReference type="EMBL" id="ADZ70792.1"/>
    </source>
</evidence>
<keyword evidence="6" id="KW-1185">Reference proteome</keyword>
<dbReference type="OrthoDB" id="8447276at2"/>
<gene>
    <name evidence="5" type="ordered locus">SL003B_2367</name>
</gene>
<dbReference type="KEGG" id="pgv:SL003B_2367"/>
<protein>
    <submittedName>
        <fullName evidence="5">Response regulator receiver domain protein</fullName>
    </submittedName>
</protein>
<dbReference type="Proteomes" id="UP000008130">
    <property type="component" value="Chromosome"/>
</dbReference>
<dbReference type="SUPFAM" id="SSF52172">
    <property type="entry name" value="CheY-like"/>
    <property type="match status" value="1"/>
</dbReference>
<evidence type="ECO:0000256" key="1">
    <source>
        <dbReference type="ARBA" id="ARBA00022553"/>
    </source>
</evidence>
<dbReference type="InterPro" id="IPR011006">
    <property type="entry name" value="CheY-like_superfamily"/>
</dbReference>
<organism evidence="5 6">
    <name type="scientific">Polymorphum gilvum (strain LMG 25793 / CGMCC 1.9160 / SL003B-26A1)</name>
    <dbReference type="NCBI Taxonomy" id="991905"/>
    <lineage>
        <taxon>Bacteria</taxon>
        <taxon>Pseudomonadati</taxon>
        <taxon>Pseudomonadota</taxon>
        <taxon>Alphaproteobacteria</taxon>
        <taxon>Rhodobacterales</taxon>
        <taxon>Paracoccaceae</taxon>
        <taxon>Polymorphum</taxon>
    </lineage>
</organism>
<dbReference type="InterPro" id="IPR050595">
    <property type="entry name" value="Bact_response_regulator"/>
</dbReference>
<dbReference type="PROSITE" id="PS50110">
    <property type="entry name" value="RESPONSE_REGULATORY"/>
    <property type="match status" value="1"/>
</dbReference>
<dbReference type="PANTHER" id="PTHR44591">
    <property type="entry name" value="STRESS RESPONSE REGULATOR PROTEIN 1"/>
    <property type="match status" value="1"/>
</dbReference>
<evidence type="ECO:0000313" key="6">
    <source>
        <dbReference type="Proteomes" id="UP000008130"/>
    </source>
</evidence>
<dbReference type="PANTHER" id="PTHR44591:SF3">
    <property type="entry name" value="RESPONSE REGULATORY DOMAIN-CONTAINING PROTEIN"/>
    <property type="match status" value="1"/>
</dbReference>
<feature type="region of interest" description="Disordered" evidence="3">
    <location>
        <begin position="214"/>
        <end position="252"/>
    </location>
</feature>
<dbReference type="Gene3D" id="3.40.50.2300">
    <property type="match status" value="1"/>
</dbReference>
<feature type="compositionally biased region" description="Basic and acidic residues" evidence="3">
    <location>
        <begin position="219"/>
        <end position="231"/>
    </location>
</feature>
<dbReference type="InterPro" id="IPR001789">
    <property type="entry name" value="Sig_transdc_resp-reg_receiver"/>
</dbReference>
<dbReference type="HOGENOM" id="CLU_096458_0_0_5"/>
<proteinExistence type="predicted"/>
<evidence type="ECO:0000256" key="2">
    <source>
        <dbReference type="PROSITE-ProRule" id="PRU00169"/>
    </source>
</evidence>
<dbReference type="STRING" id="991905.SL003B_2367"/>
<dbReference type="eggNOG" id="COG0745">
    <property type="taxonomic scope" value="Bacteria"/>
</dbReference>
<accession>F2J0V6</accession>